<dbReference type="RefSeq" id="XP_026599705.1">
    <property type="nucleotide sequence ID" value="XM_026751973.1"/>
</dbReference>
<evidence type="ECO:0000313" key="2">
    <source>
        <dbReference type="EMBL" id="RDW64546.1"/>
    </source>
</evidence>
<evidence type="ECO:0000313" key="3">
    <source>
        <dbReference type="Proteomes" id="UP000256690"/>
    </source>
</evidence>
<dbReference type="EMBL" id="PVWQ01000014">
    <property type="protein sequence ID" value="RDW64546.1"/>
    <property type="molecule type" value="Genomic_DNA"/>
</dbReference>
<dbReference type="OrthoDB" id="5343483at2759"/>
<feature type="region of interest" description="Disordered" evidence="1">
    <location>
        <begin position="292"/>
        <end position="314"/>
    </location>
</feature>
<proteinExistence type="predicted"/>
<protein>
    <submittedName>
        <fullName evidence="2">Uncharacterized protein</fullName>
    </submittedName>
</protein>
<accession>A0A3D8QRU1</accession>
<reference evidence="2 3" key="1">
    <citation type="journal article" date="2018" name="IMA Fungus">
        <title>IMA Genome-F 9: Draft genome sequence of Annulohypoxylon stygium, Aspergillus mulundensis, Berkeleyomyces basicola (syn. Thielaviopsis basicola), Ceratocystis smalleyi, two Cercospora beticola strains, Coleophoma cylindrospora, Fusarium fracticaudum, Phialophora cf. hyalina, and Morchella septimelata.</title>
        <authorList>
            <person name="Wingfield B.D."/>
            <person name="Bills G.F."/>
            <person name="Dong Y."/>
            <person name="Huang W."/>
            <person name="Nel W.J."/>
            <person name="Swalarsk-Parry B.S."/>
            <person name="Vaghefi N."/>
            <person name="Wilken P.M."/>
            <person name="An Z."/>
            <person name="de Beer Z.W."/>
            <person name="De Vos L."/>
            <person name="Chen L."/>
            <person name="Duong T.A."/>
            <person name="Gao Y."/>
            <person name="Hammerbacher A."/>
            <person name="Kikkert J.R."/>
            <person name="Li Y."/>
            <person name="Li H."/>
            <person name="Li K."/>
            <person name="Li Q."/>
            <person name="Liu X."/>
            <person name="Ma X."/>
            <person name="Naidoo K."/>
            <person name="Pethybridge S.J."/>
            <person name="Sun J."/>
            <person name="Steenkamp E.T."/>
            <person name="van der Nest M.A."/>
            <person name="van Wyk S."/>
            <person name="Wingfield M.J."/>
            <person name="Xiong C."/>
            <person name="Yue Q."/>
            <person name="Zhang X."/>
        </authorList>
    </citation>
    <scope>NUCLEOTIDE SEQUENCE [LARGE SCALE GENOMIC DNA]</scope>
    <source>
        <strain evidence="2 3">DSM 5745</strain>
    </source>
</reference>
<dbReference type="GeneID" id="38120327"/>
<evidence type="ECO:0000256" key="1">
    <source>
        <dbReference type="SAM" id="MobiDB-lite"/>
    </source>
</evidence>
<gene>
    <name evidence="2" type="ORF">DSM5745_09957</name>
</gene>
<name>A0A3D8QRU1_9EURO</name>
<dbReference type="AlphaFoldDB" id="A0A3D8QRU1"/>
<feature type="region of interest" description="Disordered" evidence="1">
    <location>
        <begin position="37"/>
        <end position="59"/>
    </location>
</feature>
<comment type="caution">
    <text evidence="2">The sequence shown here is derived from an EMBL/GenBank/DDBJ whole genome shotgun (WGS) entry which is preliminary data.</text>
</comment>
<keyword evidence="3" id="KW-1185">Reference proteome</keyword>
<organism evidence="2 3">
    <name type="scientific">Aspergillus mulundensis</name>
    <dbReference type="NCBI Taxonomy" id="1810919"/>
    <lineage>
        <taxon>Eukaryota</taxon>
        <taxon>Fungi</taxon>
        <taxon>Dikarya</taxon>
        <taxon>Ascomycota</taxon>
        <taxon>Pezizomycotina</taxon>
        <taxon>Eurotiomycetes</taxon>
        <taxon>Eurotiomycetidae</taxon>
        <taxon>Eurotiales</taxon>
        <taxon>Aspergillaceae</taxon>
        <taxon>Aspergillus</taxon>
        <taxon>Aspergillus subgen. Nidulantes</taxon>
    </lineage>
</organism>
<dbReference type="STRING" id="1810919.A0A3D8QRU1"/>
<dbReference type="Proteomes" id="UP000256690">
    <property type="component" value="Unassembled WGS sequence"/>
</dbReference>
<sequence length="314" mass="35235">MQSCRELFVNPLLWTSHHFNLVGGQFVEMVDHPIQSTQDNTKTEENAKPPSDAELSATTPIPAVKSDAELFARTPIPAAKHRRLVDILVGKGRAFAKYGKGPDFFFTGIPVHRPHCTVFYRHGQPDKHVDGPLLVGHLPYGHVKGGRTRLFQPCPDPRGRLNRIGAEICEKRVAQVTPTEWTEDPYFACVLLALAQLQERKLDLPNPTTYTSRLLVTSMRDHDSVYLYDAEITSELLGALARPKSATRHIKWPVIMRRKLPIKPYNTFPDRLAAELVAPSCFSRTSCTASSDKLSAKRRREGGSGSPHKMRRLL</sequence>